<accession>A0A0C9T838</accession>
<dbReference type="EMBL" id="KN832571">
    <property type="protein sequence ID" value="KII84328.1"/>
    <property type="molecule type" value="Genomic_DNA"/>
</dbReference>
<keyword evidence="2" id="KW-1185">Reference proteome</keyword>
<dbReference type="Proteomes" id="UP000053263">
    <property type="component" value="Unassembled WGS sequence"/>
</dbReference>
<protein>
    <submittedName>
        <fullName evidence="1">Uncharacterized protein</fullName>
    </submittedName>
</protein>
<organism evidence="1 2">
    <name type="scientific">Plicaturopsis crispa FD-325 SS-3</name>
    <dbReference type="NCBI Taxonomy" id="944288"/>
    <lineage>
        <taxon>Eukaryota</taxon>
        <taxon>Fungi</taxon>
        <taxon>Dikarya</taxon>
        <taxon>Basidiomycota</taxon>
        <taxon>Agaricomycotina</taxon>
        <taxon>Agaricomycetes</taxon>
        <taxon>Agaricomycetidae</taxon>
        <taxon>Amylocorticiales</taxon>
        <taxon>Amylocorticiaceae</taxon>
        <taxon>Plicatura</taxon>
        <taxon>Plicaturopsis crispa</taxon>
    </lineage>
</organism>
<reference evidence="1 2" key="1">
    <citation type="submission" date="2014-06" db="EMBL/GenBank/DDBJ databases">
        <title>Evolutionary Origins and Diversification of the Mycorrhizal Mutualists.</title>
        <authorList>
            <consortium name="DOE Joint Genome Institute"/>
            <consortium name="Mycorrhizal Genomics Consortium"/>
            <person name="Kohler A."/>
            <person name="Kuo A."/>
            <person name="Nagy L.G."/>
            <person name="Floudas D."/>
            <person name="Copeland A."/>
            <person name="Barry K.W."/>
            <person name="Cichocki N."/>
            <person name="Veneault-Fourrey C."/>
            <person name="LaButti K."/>
            <person name="Lindquist E.A."/>
            <person name="Lipzen A."/>
            <person name="Lundell T."/>
            <person name="Morin E."/>
            <person name="Murat C."/>
            <person name="Riley R."/>
            <person name="Ohm R."/>
            <person name="Sun H."/>
            <person name="Tunlid A."/>
            <person name="Henrissat B."/>
            <person name="Grigoriev I.V."/>
            <person name="Hibbett D.S."/>
            <person name="Martin F."/>
        </authorList>
    </citation>
    <scope>NUCLEOTIDE SEQUENCE [LARGE SCALE GENOMIC DNA]</scope>
    <source>
        <strain evidence="1 2">FD-325 SS-3</strain>
    </source>
</reference>
<dbReference type="HOGENOM" id="CLU_092860_0_0_1"/>
<proteinExistence type="predicted"/>
<gene>
    <name evidence="1" type="ORF">PLICRDRAFT_179581</name>
</gene>
<evidence type="ECO:0000313" key="2">
    <source>
        <dbReference type="Proteomes" id="UP000053263"/>
    </source>
</evidence>
<sequence length="260" mass="29536">MGPVPLVARGLTPEAPVIRGYLTAPLPIPVLDQIHADFAEGSYARYGQPLVELFLHDEPRFYGQTAEQIRTALDGEGFTGDFLLVDEEAESTRAVWYIGTWDPEEEDGAEVVKHGDERVLWKLRAVTKDMPLKWINYDIANMSMEEELDMYPYDPRAPQEPLDYEMDYLNDRSQSAYVVAYPSEFEESTEPSDLAQFSPPQSIVYRLKDAVAKENGLVSRWTVGSDVDSRVTAPPGSKTFMQYYDVDSPLWAKLYEPLQH</sequence>
<dbReference type="OrthoDB" id="3193243at2759"/>
<name>A0A0C9T838_PLICR</name>
<evidence type="ECO:0000313" key="1">
    <source>
        <dbReference type="EMBL" id="KII84328.1"/>
    </source>
</evidence>
<dbReference type="AlphaFoldDB" id="A0A0C9T838"/>